<dbReference type="InterPro" id="IPR001106">
    <property type="entry name" value="Aromatic_Lyase"/>
</dbReference>
<sequence>MTGLTEPTGPTGPTGPTITITTPDALDAAAVRAVAAGARLHLDDALLAAVGERRAAAVAALAEGAPAYGVTSGMGALADRRLTAEEQAGHSVRLMAARAVGEAPWLEQPESRALVAVRLRTLLHPESGVSADLCARLAALLGRPDPLPPVPRTGNGAAGEILPLAHAWADLAADGLGPKEGIALLAGTPLATALALLRAEETRVLAHQAVLAAAGAIAVAGVPHDPYRPELARDDDVLAGVLADLGRRLGDAPDPTLRRHLQAPVSLRVVGPVLAAVHRAATALEDAAARALCGVTDSPAFLDDAFVGTPGFHGIDLAATAAGARYAVVHAAAVGAARVHRLLDPEVTGLPAQLSADPGPQAGLTPLHKRLVGEVRAVADGGVPLPMETSQGQEDVQSFALEESERLRVALGAWRTVLAGELLAVHQARLLGAPVPTALQPALDEVAAVLPEGADDRPRGTDLAAISALLAAGWSSPAPPAAGR</sequence>
<dbReference type="Proteomes" id="UP001501495">
    <property type="component" value="Unassembled WGS sequence"/>
</dbReference>
<protein>
    <submittedName>
        <fullName evidence="2">Aromatic amino acid lyase</fullName>
    </submittedName>
</protein>
<reference evidence="3" key="1">
    <citation type="journal article" date="2019" name="Int. J. Syst. Evol. Microbiol.">
        <title>The Global Catalogue of Microorganisms (GCM) 10K type strain sequencing project: providing services to taxonomists for standard genome sequencing and annotation.</title>
        <authorList>
            <consortium name="The Broad Institute Genomics Platform"/>
            <consortium name="The Broad Institute Genome Sequencing Center for Infectious Disease"/>
            <person name="Wu L."/>
            <person name="Ma J."/>
        </authorList>
    </citation>
    <scope>NUCLEOTIDE SEQUENCE [LARGE SCALE GENOMIC DNA]</scope>
    <source>
        <strain evidence="3">JCM 16703</strain>
    </source>
</reference>
<dbReference type="Pfam" id="PF00221">
    <property type="entry name" value="Lyase_aromatic"/>
    <property type="match status" value="2"/>
</dbReference>
<dbReference type="SUPFAM" id="SSF48557">
    <property type="entry name" value="L-aspartase-like"/>
    <property type="match status" value="1"/>
</dbReference>
<dbReference type="Gene3D" id="1.10.275.10">
    <property type="entry name" value="Fumarase/aspartase (N-terminal domain)"/>
    <property type="match status" value="1"/>
</dbReference>
<keyword evidence="3" id="KW-1185">Reference proteome</keyword>
<evidence type="ECO:0000256" key="1">
    <source>
        <dbReference type="ARBA" id="ARBA00023239"/>
    </source>
</evidence>
<dbReference type="EMBL" id="BAAAZH010000017">
    <property type="protein sequence ID" value="GAA4121355.1"/>
    <property type="molecule type" value="Genomic_DNA"/>
</dbReference>
<dbReference type="PANTHER" id="PTHR10362">
    <property type="entry name" value="HISTIDINE AMMONIA-LYASE"/>
    <property type="match status" value="1"/>
</dbReference>
<evidence type="ECO:0000313" key="3">
    <source>
        <dbReference type="Proteomes" id="UP001501495"/>
    </source>
</evidence>
<proteinExistence type="predicted"/>
<accession>A0ABP7XM17</accession>
<name>A0ABP7XM17_9ACTN</name>
<dbReference type="RefSeq" id="WP_344733870.1">
    <property type="nucleotide sequence ID" value="NZ_BAAAZH010000017.1"/>
</dbReference>
<dbReference type="Gene3D" id="1.20.200.10">
    <property type="entry name" value="Fumarase/aspartase (Central domain)"/>
    <property type="match status" value="1"/>
</dbReference>
<comment type="caution">
    <text evidence="2">The sequence shown here is derived from an EMBL/GenBank/DDBJ whole genome shotgun (WGS) entry which is preliminary data.</text>
</comment>
<organism evidence="2 3">
    <name type="scientific">Nocardioides fonticola</name>
    <dbReference type="NCBI Taxonomy" id="450363"/>
    <lineage>
        <taxon>Bacteria</taxon>
        <taxon>Bacillati</taxon>
        <taxon>Actinomycetota</taxon>
        <taxon>Actinomycetes</taxon>
        <taxon>Propionibacteriales</taxon>
        <taxon>Nocardioidaceae</taxon>
        <taxon>Nocardioides</taxon>
    </lineage>
</organism>
<keyword evidence="1 2" id="KW-0456">Lyase</keyword>
<dbReference type="InterPro" id="IPR024083">
    <property type="entry name" value="Fumarase/histidase_N"/>
</dbReference>
<gene>
    <name evidence="2" type="ORF">GCM10022215_26250</name>
</gene>
<dbReference type="InterPro" id="IPR008948">
    <property type="entry name" value="L-Aspartase-like"/>
</dbReference>
<evidence type="ECO:0000313" key="2">
    <source>
        <dbReference type="EMBL" id="GAA4121355.1"/>
    </source>
</evidence>
<dbReference type="GO" id="GO:0016829">
    <property type="term" value="F:lyase activity"/>
    <property type="evidence" value="ECO:0007669"/>
    <property type="project" value="UniProtKB-KW"/>
</dbReference>